<proteinExistence type="predicted"/>
<dbReference type="InterPro" id="IPR005495">
    <property type="entry name" value="LptG/LptF_permease"/>
</dbReference>
<accession>A0A382CV35</accession>
<dbReference type="InterPro" id="IPR030922">
    <property type="entry name" value="LptF"/>
</dbReference>
<feature type="transmembrane region" description="Helical" evidence="9">
    <location>
        <begin position="98"/>
        <end position="120"/>
    </location>
</feature>
<evidence type="ECO:0000256" key="5">
    <source>
        <dbReference type="ARBA" id="ARBA00022519"/>
    </source>
</evidence>
<dbReference type="PANTHER" id="PTHR33529:SF7">
    <property type="entry name" value="LIPOPOLYSACCHARIDE EXPORT SYSTEM PERMEASE PROTEIN LPTF"/>
    <property type="match status" value="1"/>
</dbReference>
<keyword evidence="4" id="KW-1003">Cell membrane</keyword>
<reference evidence="10" key="1">
    <citation type="submission" date="2018-05" db="EMBL/GenBank/DDBJ databases">
        <authorList>
            <person name="Lanie J.A."/>
            <person name="Ng W.-L."/>
            <person name="Kazmierczak K.M."/>
            <person name="Andrzejewski T.M."/>
            <person name="Davidsen T.M."/>
            <person name="Wayne K.J."/>
            <person name="Tettelin H."/>
            <person name="Glass J.I."/>
            <person name="Rusch D."/>
            <person name="Podicherti R."/>
            <person name="Tsui H.-C.T."/>
            <person name="Winkler M.E."/>
        </authorList>
    </citation>
    <scope>NUCLEOTIDE SEQUENCE</scope>
</reference>
<keyword evidence="3" id="KW-0813">Transport</keyword>
<dbReference type="GO" id="GO:0043190">
    <property type="term" value="C:ATP-binding cassette (ABC) transporter complex"/>
    <property type="evidence" value="ECO:0007669"/>
    <property type="project" value="InterPro"/>
</dbReference>
<feature type="transmembrane region" description="Helical" evidence="9">
    <location>
        <begin position="313"/>
        <end position="332"/>
    </location>
</feature>
<name>A0A382CV35_9ZZZZ</name>
<gene>
    <name evidence="10" type="ORF">METZ01_LOCUS182603</name>
</gene>
<feature type="transmembrane region" description="Helical" evidence="9">
    <location>
        <begin position="12"/>
        <end position="32"/>
    </location>
</feature>
<keyword evidence="8 9" id="KW-0472">Membrane</keyword>
<comment type="subcellular location">
    <subcellularLocation>
        <location evidence="1">Cell inner membrane</location>
        <topology evidence="1">Multi-pass membrane protein</topology>
    </subcellularLocation>
</comment>
<evidence type="ECO:0000256" key="8">
    <source>
        <dbReference type="ARBA" id="ARBA00023136"/>
    </source>
</evidence>
<keyword evidence="7 9" id="KW-1133">Transmembrane helix</keyword>
<dbReference type="Pfam" id="PF03739">
    <property type="entry name" value="LptF_LptG"/>
    <property type="match status" value="2"/>
</dbReference>
<dbReference type="AlphaFoldDB" id="A0A382CV35"/>
<evidence type="ECO:0000256" key="7">
    <source>
        <dbReference type="ARBA" id="ARBA00022989"/>
    </source>
</evidence>
<dbReference type="GO" id="GO:0055085">
    <property type="term" value="P:transmembrane transport"/>
    <property type="evidence" value="ECO:0007669"/>
    <property type="project" value="InterPro"/>
</dbReference>
<protein>
    <recommendedName>
        <fullName evidence="2">Lipopolysaccharide export system permease protein LptF</fullName>
    </recommendedName>
</protein>
<dbReference type="NCBIfam" id="TIGR04407">
    <property type="entry name" value="LptF_YjgP"/>
    <property type="match status" value="1"/>
</dbReference>
<organism evidence="10">
    <name type="scientific">marine metagenome</name>
    <dbReference type="NCBI Taxonomy" id="408172"/>
    <lineage>
        <taxon>unclassified sequences</taxon>
        <taxon>metagenomes</taxon>
        <taxon>ecological metagenomes</taxon>
    </lineage>
</organism>
<dbReference type="EMBL" id="UINC01036178">
    <property type="protein sequence ID" value="SVB29749.1"/>
    <property type="molecule type" value="Genomic_DNA"/>
</dbReference>
<sequence>MILSRYILKDIFAHTISISVIFLTVILSSRSIQYLEQASRGELNPELVFWIILYRLPEFVELILPFGFFLGIILVLGRLYSNSEMIIMQQSGISNFRLTSLIFGLGIIFATFISFLSLWVSPLSDKNVQELLSKKTFIDDFKSIQPGIFHRLNDNLIIFAKEKESEELENVFIKFSDNFVFNSYSFLSAKKARLNHESRDTFTLADGFIFSDDKKGFSKISFDELIIDMEYGLHGIDVSKSDFKVVSESYLGWGLSIPLLCLISALIAIPLSKSGPRKGRYIKILPGIFIFISYLALLLVAKGWVESNQISNILGFLPIHILFLLVAIFLFFRSSKVEE</sequence>
<evidence type="ECO:0000313" key="10">
    <source>
        <dbReference type="EMBL" id="SVB29749.1"/>
    </source>
</evidence>
<evidence type="ECO:0000256" key="1">
    <source>
        <dbReference type="ARBA" id="ARBA00004429"/>
    </source>
</evidence>
<evidence type="ECO:0000256" key="6">
    <source>
        <dbReference type="ARBA" id="ARBA00022692"/>
    </source>
</evidence>
<evidence type="ECO:0000256" key="4">
    <source>
        <dbReference type="ARBA" id="ARBA00022475"/>
    </source>
</evidence>
<keyword evidence="5" id="KW-0997">Cell inner membrane</keyword>
<feature type="transmembrane region" description="Helical" evidence="9">
    <location>
        <begin position="281"/>
        <end position="301"/>
    </location>
</feature>
<dbReference type="GO" id="GO:0015920">
    <property type="term" value="P:lipopolysaccharide transport"/>
    <property type="evidence" value="ECO:0007669"/>
    <property type="project" value="TreeGrafter"/>
</dbReference>
<dbReference type="PANTHER" id="PTHR33529">
    <property type="entry name" value="SLR0882 PROTEIN-RELATED"/>
    <property type="match status" value="1"/>
</dbReference>
<evidence type="ECO:0000256" key="9">
    <source>
        <dbReference type="SAM" id="Phobius"/>
    </source>
</evidence>
<keyword evidence="6 9" id="KW-0812">Transmembrane</keyword>
<evidence type="ECO:0000256" key="3">
    <source>
        <dbReference type="ARBA" id="ARBA00022448"/>
    </source>
</evidence>
<feature type="transmembrane region" description="Helical" evidence="9">
    <location>
        <begin position="250"/>
        <end position="269"/>
    </location>
</feature>
<evidence type="ECO:0000256" key="2">
    <source>
        <dbReference type="ARBA" id="ARBA00014213"/>
    </source>
</evidence>
<feature type="transmembrane region" description="Helical" evidence="9">
    <location>
        <begin position="52"/>
        <end position="77"/>
    </location>
</feature>